<dbReference type="AlphaFoldDB" id="B8E2A5"/>
<dbReference type="SMART" id="SM00278">
    <property type="entry name" value="HhH1"/>
    <property type="match status" value="2"/>
</dbReference>
<dbReference type="Gene3D" id="3.10.560.10">
    <property type="entry name" value="Outer membrane lipoprotein wza domain like"/>
    <property type="match status" value="1"/>
</dbReference>
<dbReference type="STRING" id="515635.Dtur_1103"/>
<reference evidence="3" key="1">
    <citation type="journal article" date="2016" name="Front. Microbiol.">
        <title>The complete genome sequence of hyperthermophile Dictyoglomus turgidum DSM 6724 reveals a specialized carbohydrate fermentor.</title>
        <authorList>
            <person name="Brumm P.J."/>
            <person name="Gowda K."/>
            <person name="Robb F.T."/>
            <person name="Mead D.A."/>
        </authorList>
    </citation>
    <scope>NUCLEOTIDE SEQUENCE [LARGE SCALE GENOMIC DNA]</scope>
    <source>
        <strain evidence="3">DSM 6724 / Z-1310</strain>
    </source>
</reference>
<dbReference type="InterPro" id="IPR010994">
    <property type="entry name" value="RuvA_2-like"/>
</dbReference>
<dbReference type="eggNOG" id="COG1555">
    <property type="taxonomic scope" value="Bacteria"/>
</dbReference>
<dbReference type="KEGG" id="dtu:Dtur_1103"/>
<feature type="domain" description="Helix-hairpin-helix DNA-binding motif class 1" evidence="1">
    <location>
        <begin position="165"/>
        <end position="184"/>
    </location>
</feature>
<dbReference type="EMBL" id="CP001251">
    <property type="protein sequence ID" value="ACK42382.1"/>
    <property type="molecule type" value="Genomic_DNA"/>
</dbReference>
<dbReference type="SUPFAM" id="SSF47781">
    <property type="entry name" value="RuvA domain 2-like"/>
    <property type="match status" value="1"/>
</dbReference>
<dbReference type="OrthoDB" id="9790239at2"/>
<organism evidence="2 3">
    <name type="scientific">Dictyoglomus turgidum (strain DSM 6724 / Z-1310)</name>
    <dbReference type="NCBI Taxonomy" id="515635"/>
    <lineage>
        <taxon>Bacteria</taxon>
        <taxon>Pseudomonadati</taxon>
        <taxon>Dictyoglomota</taxon>
        <taxon>Dictyoglomia</taxon>
        <taxon>Dictyoglomales</taxon>
        <taxon>Dictyoglomaceae</taxon>
        <taxon>Dictyoglomus</taxon>
    </lineage>
</organism>
<dbReference type="GO" id="GO:0006281">
    <property type="term" value="P:DNA repair"/>
    <property type="evidence" value="ECO:0007669"/>
    <property type="project" value="InterPro"/>
</dbReference>
<dbReference type="Gene3D" id="1.10.150.310">
    <property type="entry name" value="Tex RuvX-like domain-like"/>
    <property type="match status" value="1"/>
</dbReference>
<dbReference type="InterPro" id="IPR004509">
    <property type="entry name" value="Competence_ComEA_HhH"/>
</dbReference>
<dbReference type="InterPro" id="IPR019554">
    <property type="entry name" value="Soluble_ligand-bd"/>
</dbReference>
<evidence type="ECO:0000259" key="1">
    <source>
        <dbReference type="SMART" id="SM00278"/>
    </source>
</evidence>
<feature type="domain" description="Helix-hairpin-helix DNA-binding motif class 1" evidence="1">
    <location>
        <begin position="135"/>
        <end position="154"/>
    </location>
</feature>
<dbReference type="GO" id="GO:0015628">
    <property type="term" value="P:protein secretion by the type II secretion system"/>
    <property type="evidence" value="ECO:0000318"/>
    <property type="project" value="GO_Central"/>
</dbReference>
<dbReference type="GO" id="GO:0003677">
    <property type="term" value="F:DNA binding"/>
    <property type="evidence" value="ECO:0007669"/>
    <property type="project" value="InterPro"/>
</dbReference>
<protein>
    <submittedName>
        <fullName evidence="2">Competence protein ComEA helix-hairpin-helix repeat protein</fullName>
    </submittedName>
</protein>
<dbReference type="NCBIfam" id="TIGR00426">
    <property type="entry name" value="competence protein ComEA helix-hairpin-helix repeat region"/>
    <property type="match status" value="1"/>
</dbReference>
<dbReference type="EnsemblBacteria" id="ACK42382">
    <property type="protein sequence ID" value="ACK42382"/>
    <property type="gene ID" value="Dtur_1103"/>
</dbReference>
<dbReference type="FunCoup" id="B8E2A5">
    <property type="interactions" value="18"/>
</dbReference>
<dbReference type="PANTHER" id="PTHR21180:SF32">
    <property type="entry name" value="ENDONUCLEASE_EXONUCLEASE_PHOSPHATASE FAMILY DOMAIN-CONTAINING PROTEIN 1"/>
    <property type="match status" value="1"/>
</dbReference>
<evidence type="ECO:0000313" key="3">
    <source>
        <dbReference type="Proteomes" id="UP000007719"/>
    </source>
</evidence>
<dbReference type="Pfam" id="PF10531">
    <property type="entry name" value="SLBB"/>
    <property type="match status" value="1"/>
</dbReference>
<name>B8E2A5_DICTD</name>
<dbReference type="PANTHER" id="PTHR21180">
    <property type="entry name" value="ENDONUCLEASE/EXONUCLEASE/PHOSPHATASE FAMILY DOMAIN-CONTAINING PROTEIN 1"/>
    <property type="match status" value="1"/>
</dbReference>
<gene>
    <name evidence="2" type="ordered locus">Dtur_1103</name>
</gene>
<sequence>MFEKKEKFLLVIFVVILVGVLFSMVSNLSGGNNIDVDKNEFIIVHITGEVKNPGVYKLEEGARVIDAINLAGGSLPSADLDKVNLADFLRDGSKIYIPSKLENSENELKSQAILSTRKIDTSKSDKVNINTASKEELESLPGIGPTLAQRIIEYREENGPFGSAEDLLNVKGIGEKKLERIRDQITW</sequence>
<dbReference type="eggNOG" id="COG1596">
    <property type="taxonomic scope" value="Bacteria"/>
</dbReference>
<dbReference type="PATRIC" id="fig|515635.4.peg.1139"/>
<dbReference type="InterPro" id="IPR051675">
    <property type="entry name" value="Endo/Exo/Phosphatase_dom_1"/>
</dbReference>
<dbReference type="Pfam" id="PF12836">
    <property type="entry name" value="HHH_3"/>
    <property type="match status" value="1"/>
</dbReference>
<dbReference type="Proteomes" id="UP000007719">
    <property type="component" value="Chromosome"/>
</dbReference>
<accession>B8E2A5</accession>
<dbReference type="InterPro" id="IPR003583">
    <property type="entry name" value="Hlx-hairpin-Hlx_DNA-bd_motif"/>
</dbReference>
<keyword evidence="3" id="KW-1185">Reference proteome</keyword>
<dbReference type="HOGENOM" id="CLU_052011_1_1_0"/>
<proteinExistence type="predicted"/>
<evidence type="ECO:0000313" key="2">
    <source>
        <dbReference type="EMBL" id="ACK42382.1"/>
    </source>
</evidence>
<dbReference type="InParanoid" id="B8E2A5"/>
<dbReference type="GO" id="GO:0015627">
    <property type="term" value="C:type II protein secretion system complex"/>
    <property type="evidence" value="ECO:0000318"/>
    <property type="project" value="GO_Central"/>
</dbReference>